<dbReference type="Proteomes" id="UP000289784">
    <property type="component" value="Unassembled WGS sequence"/>
</dbReference>
<dbReference type="PANTHER" id="PTHR32114">
    <property type="entry name" value="ABC TRANSPORTER ABCH.3"/>
    <property type="match status" value="1"/>
</dbReference>
<dbReference type="InterPro" id="IPR027417">
    <property type="entry name" value="P-loop_NTPase"/>
</dbReference>
<feature type="coiled-coil region" evidence="1">
    <location>
        <begin position="960"/>
        <end position="1020"/>
    </location>
</feature>
<keyword evidence="1" id="KW-0175">Coiled coil</keyword>
<dbReference type="EMBL" id="SAWZ01000007">
    <property type="protein sequence ID" value="RXR03476.1"/>
    <property type="molecule type" value="Genomic_DNA"/>
</dbReference>
<evidence type="ECO:0000256" key="1">
    <source>
        <dbReference type="SAM" id="Coils"/>
    </source>
</evidence>
<dbReference type="InterPro" id="IPR038729">
    <property type="entry name" value="Rad50/SbcC_AAA"/>
</dbReference>
<sequence>MHSSSDNRVRDVVKNRLKESVPSANLEVESFEEQTLLLMTSEPTLAGFGFGSKKEDYRLAYEAFKRLYAARRPKWAGLDVSFSFCYPPKSISDDAFAPSVETDVFFCRKFALELSEADTSALSRLPFLPLIAVEEGGARPPSAQTLLRRSGVSSDLARALVVPGNRSAQRIVEDRLGAEIDEIDSSALTDEFRIVEQSTEEFISLLSIKITNFRAYREPVTFEFGESVTVLYGPNGFGKTSIFDALDFVATGGIGRLKIEHNSAGLQKAAKHLDSGENPAEVELRFRRGTGEHTLIRTLARPSVATLDGRDNTSRKEVLTLLTGSEESPMADRVDNLVSLFRATHAFNQESSELTQGFAQSCQLSSDLVSRMLAFDDYVRAIKKVEEVTRTLDQRIRGATREVEKCQQRLGSLTDDIQRVEGLTEFDGDPEHLTSELARVAEEINRLNPHADTANYASDADPRSLRSDADGLIRSLEIRISRLNEASSLMGRRELARANLNSLLERARELDAAQADLTEKKRQSEIRYNQAAATAQSVRGEESRLRERIDNLRSFAQRAAFRASDLSRLESLGEEATSVKTQVDEILARKADRSEHERKLRDYESALAKSIIALRARLSEINGLRDSLQGYELLKQRISELSELERAVSVEGMAIVNQIDSNATALDLARQDQATAQAKLDAIERDRSEVSTLLEALRSHIKDEKCLLCGVKHSSAEELRQRVNATLEDDDGIQAFNDELNLCRGKVEALMREDALAKARQSVLRARLAEARSEKLYTEAQLAEIRAKFSDAGVGDSLSEIEKVATDVGVRVEAEIQRHAVAVFDTQNFQRDAELLEAEFKSAMRELKRVNTELAVARAADRNFNSIAEAVEIASNTTQIEVEGLIAEDLVRLSAATLEAERVAGELVKIKNDRDDADTGLAELQKALGRASSDTALFRSQLSSIEAEILSADLRLDSPYEEISQEIDRVVTAIASLQKARDRVAVLERAMESLATSAVLESAQNERRRVVDMLESLDLDIRRSEELRAYFSELARMLENRRNHATREFTDQYGPRTAVIQRRLRPVYGFGDISVTSRNGAITVEVMRNGERHKPTEYFSQSQVQTLLLGLFLTAAGSQSWSACASILMDDPVSHFDDLNTYALVDLLAGLASSATDARQFIISTCDEKLMQISQHKFQHLGEKSRIYRFQSLGKSGPQVSEIGKFDSSARLSS</sequence>
<organism evidence="3 4">
    <name type="scientific">Pseudoxanthomonas composti</name>
    <dbReference type="NCBI Taxonomy" id="2137479"/>
    <lineage>
        <taxon>Bacteria</taxon>
        <taxon>Pseudomonadati</taxon>
        <taxon>Pseudomonadota</taxon>
        <taxon>Gammaproteobacteria</taxon>
        <taxon>Lysobacterales</taxon>
        <taxon>Lysobacteraceae</taxon>
        <taxon>Pseudoxanthomonas</taxon>
    </lineage>
</organism>
<accession>A0A4Q1JT33</accession>
<gene>
    <name evidence="3" type="ORF">EPA99_13670</name>
</gene>
<evidence type="ECO:0000313" key="4">
    <source>
        <dbReference type="Proteomes" id="UP000289784"/>
    </source>
</evidence>
<feature type="coiled-coil region" evidence="1">
    <location>
        <begin position="826"/>
        <end position="853"/>
    </location>
</feature>
<protein>
    <recommendedName>
        <fullName evidence="2">Rad50/SbcC-type AAA domain-containing protein</fullName>
    </recommendedName>
</protein>
<dbReference type="GO" id="GO:0006302">
    <property type="term" value="P:double-strand break repair"/>
    <property type="evidence" value="ECO:0007669"/>
    <property type="project" value="InterPro"/>
</dbReference>
<evidence type="ECO:0000259" key="2">
    <source>
        <dbReference type="Pfam" id="PF13476"/>
    </source>
</evidence>
<dbReference type="AlphaFoldDB" id="A0A4Q1JT33"/>
<evidence type="ECO:0000313" key="3">
    <source>
        <dbReference type="EMBL" id="RXR03476.1"/>
    </source>
</evidence>
<dbReference type="PANTHER" id="PTHR32114:SF2">
    <property type="entry name" value="ABC TRANSPORTER ABCH.3"/>
    <property type="match status" value="1"/>
</dbReference>
<feature type="coiled-coil region" evidence="1">
    <location>
        <begin position="493"/>
        <end position="520"/>
    </location>
</feature>
<feature type="domain" description="Rad50/SbcC-type AAA" evidence="2">
    <location>
        <begin position="207"/>
        <end position="417"/>
    </location>
</feature>
<comment type="caution">
    <text evidence="3">The sequence shown here is derived from an EMBL/GenBank/DDBJ whole genome shotgun (WGS) entry which is preliminary data.</text>
</comment>
<keyword evidence="4" id="KW-1185">Reference proteome</keyword>
<reference evidence="3 4" key="1">
    <citation type="submission" date="2019-01" db="EMBL/GenBank/DDBJ databases">
        <title>Pseudoxanthomonas composti sp. nov., isolated from compost.</title>
        <authorList>
            <person name="Yang G."/>
        </authorList>
    </citation>
    <scope>NUCLEOTIDE SEQUENCE [LARGE SCALE GENOMIC DNA]</scope>
    <source>
        <strain evidence="3 4">GSS15</strain>
    </source>
</reference>
<name>A0A4Q1JT33_9GAMM</name>
<dbReference type="SUPFAM" id="SSF52540">
    <property type="entry name" value="P-loop containing nucleoside triphosphate hydrolases"/>
    <property type="match status" value="1"/>
</dbReference>
<dbReference type="Gene3D" id="3.40.50.300">
    <property type="entry name" value="P-loop containing nucleotide triphosphate hydrolases"/>
    <property type="match status" value="2"/>
</dbReference>
<dbReference type="RefSeq" id="WP_129471788.1">
    <property type="nucleotide sequence ID" value="NZ_SAWZ01000007.1"/>
</dbReference>
<dbReference type="GO" id="GO:0016887">
    <property type="term" value="F:ATP hydrolysis activity"/>
    <property type="evidence" value="ECO:0007669"/>
    <property type="project" value="InterPro"/>
</dbReference>
<dbReference type="Pfam" id="PF13476">
    <property type="entry name" value="AAA_23"/>
    <property type="match status" value="1"/>
</dbReference>
<dbReference type="OrthoDB" id="8670240at2"/>
<proteinExistence type="predicted"/>